<protein>
    <recommendedName>
        <fullName evidence="2">precorrin-2 dehydrogenase</fullName>
        <ecNumber evidence="2">1.3.1.76</ecNumber>
    </recommendedName>
</protein>
<dbReference type="Proteomes" id="UP000054279">
    <property type="component" value="Unassembled WGS sequence"/>
</dbReference>
<dbReference type="InterPro" id="IPR028162">
    <property type="entry name" value="Met8_C"/>
</dbReference>
<dbReference type="AlphaFoldDB" id="A0A0C9UIA5"/>
<dbReference type="PANTHER" id="PTHR35330">
    <property type="entry name" value="SIROHEME BIOSYNTHESIS PROTEIN MET8"/>
    <property type="match status" value="1"/>
</dbReference>
<keyword evidence="4" id="KW-0520">NAD</keyword>
<feature type="non-terminal residue" evidence="8">
    <location>
        <position position="112"/>
    </location>
</feature>
<proteinExistence type="predicted"/>
<accession>A0A0C9UIA5</accession>
<evidence type="ECO:0000256" key="3">
    <source>
        <dbReference type="ARBA" id="ARBA00023002"/>
    </source>
</evidence>
<dbReference type="GO" id="GO:0004325">
    <property type="term" value="F:ferrochelatase activity"/>
    <property type="evidence" value="ECO:0007669"/>
    <property type="project" value="InterPro"/>
</dbReference>
<gene>
    <name evidence="8" type="ORF">M422DRAFT_130788</name>
</gene>
<dbReference type="SUPFAM" id="SSF75615">
    <property type="entry name" value="Siroheme synthase middle domains-like"/>
    <property type="match status" value="1"/>
</dbReference>
<dbReference type="Pfam" id="PF14823">
    <property type="entry name" value="Sirohm_synth_C"/>
    <property type="match status" value="1"/>
</dbReference>
<feature type="domain" description="Siroheme synthase central" evidence="7">
    <location>
        <begin position="14"/>
        <end position="40"/>
    </location>
</feature>
<evidence type="ECO:0000256" key="1">
    <source>
        <dbReference type="ARBA" id="ARBA00005010"/>
    </source>
</evidence>
<name>A0A0C9UIA5_SPHS4</name>
<evidence type="ECO:0000256" key="2">
    <source>
        <dbReference type="ARBA" id="ARBA00012400"/>
    </source>
</evidence>
<evidence type="ECO:0000259" key="7">
    <source>
        <dbReference type="Pfam" id="PF14824"/>
    </source>
</evidence>
<dbReference type="InterPro" id="IPR028161">
    <property type="entry name" value="Met8-like"/>
</dbReference>
<dbReference type="Pfam" id="PF14824">
    <property type="entry name" value="Sirohm_synth_M"/>
    <property type="match status" value="1"/>
</dbReference>
<dbReference type="EC" id="1.3.1.76" evidence="2"/>
<evidence type="ECO:0000256" key="5">
    <source>
        <dbReference type="ARBA" id="ARBA00023244"/>
    </source>
</evidence>
<reference evidence="8 9" key="1">
    <citation type="submission" date="2014-06" db="EMBL/GenBank/DDBJ databases">
        <title>Evolutionary Origins and Diversification of the Mycorrhizal Mutualists.</title>
        <authorList>
            <consortium name="DOE Joint Genome Institute"/>
            <consortium name="Mycorrhizal Genomics Consortium"/>
            <person name="Kohler A."/>
            <person name="Kuo A."/>
            <person name="Nagy L.G."/>
            <person name="Floudas D."/>
            <person name="Copeland A."/>
            <person name="Barry K.W."/>
            <person name="Cichocki N."/>
            <person name="Veneault-Fourrey C."/>
            <person name="LaButti K."/>
            <person name="Lindquist E.A."/>
            <person name="Lipzen A."/>
            <person name="Lundell T."/>
            <person name="Morin E."/>
            <person name="Murat C."/>
            <person name="Riley R."/>
            <person name="Ohm R."/>
            <person name="Sun H."/>
            <person name="Tunlid A."/>
            <person name="Henrissat B."/>
            <person name="Grigoriev I.V."/>
            <person name="Hibbett D.S."/>
            <person name="Martin F."/>
        </authorList>
    </citation>
    <scope>NUCLEOTIDE SEQUENCE [LARGE SCALE GENOMIC DNA]</scope>
    <source>
        <strain evidence="8 9">SS14</strain>
    </source>
</reference>
<evidence type="ECO:0000313" key="9">
    <source>
        <dbReference type="Proteomes" id="UP000054279"/>
    </source>
</evidence>
<dbReference type="Gene3D" id="1.10.3280.10">
    <property type="entry name" value="Siroheme synthase, domain 3"/>
    <property type="match status" value="1"/>
</dbReference>
<dbReference type="UniPathway" id="UPA00262">
    <property type="reaction ID" value="UER00222"/>
</dbReference>
<sequence length="112" mass="12655">PPACDFYFGAIVRRGPLQIMISTNGNGPRISALIKERIERALPEDVGQAIEKVGNLRRKLRERAPDVGGALGRRRMKWMTGICNQWSFEELALMDEDAMDKLLDNGWENNVV</sequence>
<comment type="pathway">
    <text evidence="1">Porphyrin-containing compound metabolism; siroheme biosynthesis; sirohydrochlorin from precorrin-2: step 1/1.</text>
</comment>
<keyword evidence="3" id="KW-0560">Oxidoreductase</keyword>
<dbReference type="GO" id="GO:0043115">
    <property type="term" value="F:precorrin-2 dehydrogenase activity"/>
    <property type="evidence" value="ECO:0007669"/>
    <property type="project" value="UniProtKB-EC"/>
</dbReference>
<evidence type="ECO:0000259" key="6">
    <source>
        <dbReference type="Pfam" id="PF14823"/>
    </source>
</evidence>
<evidence type="ECO:0000256" key="4">
    <source>
        <dbReference type="ARBA" id="ARBA00023027"/>
    </source>
</evidence>
<dbReference type="HOGENOM" id="CLU_011276_8_5_1"/>
<dbReference type="PANTHER" id="PTHR35330:SF1">
    <property type="entry name" value="SIROHEME BIOSYNTHESIS PROTEIN MET8"/>
    <property type="match status" value="1"/>
</dbReference>
<evidence type="ECO:0000313" key="8">
    <source>
        <dbReference type="EMBL" id="KIJ34609.1"/>
    </source>
</evidence>
<keyword evidence="5" id="KW-0627">Porphyrin biosynthesis</keyword>
<dbReference type="InterPro" id="IPR028281">
    <property type="entry name" value="Sirohaem_synthase_central"/>
</dbReference>
<keyword evidence="9" id="KW-1185">Reference proteome</keyword>
<dbReference type="EMBL" id="KN837197">
    <property type="protein sequence ID" value="KIJ34609.1"/>
    <property type="molecule type" value="Genomic_DNA"/>
</dbReference>
<feature type="domain" description="Siroheme biosynthesis protein Met8 C-terminal" evidence="6">
    <location>
        <begin position="43"/>
        <end position="112"/>
    </location>
</feature>
<organism evidence="8 9">
    <name type="scientific">Sphaerobolus stellatus (strain SS14)</name>
    <dbReference type="NCBI Taxonomy" id="990650"/>
    <lineage>
        <taxon>Eukaryota</taxon>
        <taxon>Fungi</taxon>
        <taxon>Dikarya</taxon>
        <taxon>Basidiomycota</taxon>
        <taxon>Agaricomycotina</taxon>
        <taxon>Agaricomycetes</taxon>
        <taxon>Phallomycetidae</taxon>
        <taxon>Geastrales</taxon>
        <taxon>Sphaerobolaceae</taxon>
        <taxon>Sphaerobolus</taxon>
    </lineage>
</organism>
<dbReference type="Gene3D" id="3.30.160.110">
    <property type="entry name" value="Siroheme synthase, domain 2"/>
    <property type="match status" value="1"/>
</dbReference>
<feature type="non-terminal residue" evidence="8">
    <location>
        <position position="1"/>
    </location>
</feature>
<dbReference type="OrthoDB" id="1721126at2759"/>
<dbReference type="GO" id="GO:0019354">
    <property type="term" value="P:siroheme biosynthetic process"/>
    <property type="evidence" value="ECO:0007669"/>
    <property type="project" value="UniProtKB-UniPathway"/>
</dbReference>